<accession>A0A1G1VQI3</accession>
<feature type="transmembrane region" description="Helical" evidence="1">
    <location>
        <begin position="28"/>
        <end position="51"/>
    </location>
</feature>
<proteinExistence type="predicted"/>
<keyword evidence="1" id="KW-0472">Membrane</keyword>
<evidence type="ECO:0000256" key="1">
    <source>
        <dbReference type="SAM" id="Phobius"/>
    </source>
</evidence>
<keyword evidence="1" id="KW-0812">Transmembrane</keyword>
<protein>
    <submittedName>
        <fullName evidence="2">Uncharacterized protein</fullName>
    </submittedName>
</protein>
<name>A0A1G1VQI3_9BACT</name>
<dbReference type="EMBL" id="MHCJ01000007">
    <property type="protein sequence ID" value="OGY17640.1"/>
    <property type="molecule type" value="Genomic_DNA"/>
</dbReference>
<sequence length="217" mass="24135">MNAETPVEQPIYDAIDNAWAHASIWGKIGMVLGTLLGIVLLFSCIWSWTAARAARDMAVSRAREELRQSIGMEVDVFGNPHPARFRVEKNSPWDEPVRGTLVVLLPEGAEDFQILPALEVSDTDSGLFGLTDFELALSKCSFSVNYNVDGVQRARVWNGCPTLKEGIEIDVREIEARVGEDEHAWSQPTRSTKEYDLFEVFGLLVGLLIDQPEESGK</sequence>
<evidence type="ECO:0000313" key="2">
    <source>
        <dbReference type="EMBL" id="OGY17640.1"/>
    </source>
</evidence>
<keyword evidence="1" id="KW-1133">Transmembrane helix</keyword>
<gene>
    <name evidence="2" type="ORF">A2786_05535</name>
</gene>
<dbReference type="AlphaFoldDB" id="A0A1G1VQI3"/>
<reference evidence="2 3" key="1">
    <citation type="journal article" date="2016" name="Nat. Commun.">
        <title>Thousands of microbial genomes shed light on interconnected biogeochemical processes in an aquifer system.</title>
        <authorList>
            <person name="Anantharaman K."/>
            <person name="Brown C.T."/>
            <person name="Hug L.A."/>
            <person name="Sharon I."/>
            <person name="Castelle C.J."/>
            <person name="Probst A.J."/>
            <person name="Thomas B.C."/>
            <person name="Singh A."/>
            <person name="Wilkins M.J."/>
            <person name="Karaoz U."/>
            <person name="Brodie E.L."/>
            <person name="Williams K.H."/>
            <person name="Hubbard S.S."/>
            <person name="Banfield J.F."/>
        </authorList>
    </citation>
    <scope>NUCLEOTIDE SEQUENCE [LARGE SCALE GENOMIC DNA]</scope>
</reference>
<comment type="caution">
    <text evidence="2">The sequence shown here is derived from an EMBL/GenBank/DDBJ whole genome shotgun (WGS) entry which is preliminary data.</text>
</comment>
<dbReference type="Proteomes" id="UP000179233">
    <property type="component" value="Unassembled WGS sequence"/>
</dbReference>
<organism evidence="2 3">
    <name type="scientific">Candidatus Chisholmbacteria bacterium RIFCSPHIGHO2_01_FULL_52_32</name>
    <dbReference type="NCBI Taxonomy" id="1797591"/>
    <lineage>
        <taxon>Bacteria</taxon>
        <taxon>Candidatus Chisholmiibacteriota</taxon>
    </lineage>
</organism>
<evidence type="ECO:0000313" key="3">
    <source>
        <dbReference type="Proteomes" id="UP000179233"/>
    </source>
</evidence>